<dbReference type="GO" id="GO:0005829">
    <property type="term" value="C:cytosol"/>
    <property type="evidence" value="ECO:0007669"/>
    <property type="project" value="TreeGrafter"/>
</dbReference>
<evidence type="ECO:0000313" key="6">
    <source>
        <dbReference type="Proteomes" id="UP000729357"/>
    </source>
</evidence>
<keyword evidence="1 3" id="KW-0210">Decarboxylase</keyword>
<proteinExistence type="inferred from homology"/>
<dbReference type="GO" id="GO:0016787">
    <property type="term" value="F:hydrolase activity"/>
    <property type="evidence" value="ECO:0007669"/>
    <property type="project" value="InterPro"/>
</dbReference>
<evidence type="ECO:0000259" key="4">
    <source>
        <dbReference type="Pfam" id="PF04909"/>
    </source>
</evidence>
<dbReference type="GO" id="GO:0019748">
    <property type="term" value="P:secondary metabolic process"/>
    <property type="evidence" value="ECO:0007669"/>
    <property type="project" value="TreeGrafter"/>
</dbReference>
<reference evidence="5" key="2">
    <citation type="submission" date="2021-08" db="EMBL/GenBank/DDBJ databases">
        <authorList>
            <person name="Gostincar C."/>
            <person name="Sun X."/>
            <person name="Song Z."/>
            <person name="Gunde-Cimerman N."/>
        </authorList>
    </citation>
    <scope>NUCLEOTIDE SEQUENCE</scope>
    <source>
        <strain evidence="5">EXF-9298</strain>
    </source>
</reference>
<dbReference type="Proteomes" id="UP000729357">
    <property type="component" value="Unassembled WGS sequence"/>
</dbReference>
<keyword evidence="6" id="KW-1185">Reference proteome</keyword>
<evidence type="ECO:0000313" key="5">
    <source>
        <dbReference type="EMBL" id="KAG9990417.1"/>
    </source>
</evidence>
<dbReference type="Gene3D" id="3.20.20.140">
    <property type="entry name" value="Metal-dependent hydrolases"/>
    <property type="match status" value="2"/>
</dbReference>
<dbReference type="SUPFAM" id="SSF51556">
    <property type="entry name" value="Metallo-dependent hydrolases"/>
    <property type="match status" value="1"/>
</dbReference>
<dbReference type="InterPro" id="IPR006680">
    <property type="entry name" value="Amidohydro-rel"/>
</dbReference>
<evidence type="ECO:0000256" key="1">
    <source>
        <dbReference type="ARBA" id="ARBA00022793"/>
    </source>
</evidence>
<name>A0A9P8G2Q6_AURME</name>
<evidence type="ECO:0000256" key="2">
    <source>
        <dbReference type="ARBA" id="ARBA00023239"/>
    </source>
</evidence>
<gene>
    <name evidence="5" type="ORF">KCU98_g1155</name>
</gene>
<evidence type="ECO:0000256" key="3">
    <source>
        <dbReference type="RuleBase" id="RU366045"/>
    </source>
</evidence>
<dbReference type="InterPro" id="IPR032465">
    <property type="entry name" value="ACMSD"/>
</dbReference>
<dbReference type="AlphaFoldDB" id="A0A9P8G2Q6"/>
<feature type="non-terminal residue" evidence="5">
    <location>
        <position position="1"/>
    </location>
</feature>
<accession>A0A9P8G2Q6</accession>
<sequence length="330" mass="36949">MSLTRQLPRTTDETINITRWPGKIAIEEACGSPFFNANQTIPRAPLIHGFKGKLPFSDEVIADVEKRLNDTKLRIQSMDQSGIEFEIVSLTSPGIEGVCDPKLAAEYARKTNDWMYETFVKAHPDRFGFFACVPMQDPKAAAEELERAVTKLGAKGVLINGYSNVNPDNMSDVQYLDAERICWDYPAMCQAAFAFGNETAGHAVRIMCSGLLDKYSNVQIILGHCAEALPFLAHRIDHRFSDGSEGMSGPHKKTMMYYLQNNFIATLAGVRRQSTMNNTITEMGEGRVLFSVDYPYESHEEASDWFDGLEMADGTRHAIATENAKRWLKI</sequence>
<comment type="caution">
    <text evidence="5">The sequence shown here is derived from an EMBL/GenBank/DDBJ whole genome shotgun (WGS) entry which is preliminary data.</text>
</comment>
<dbReference type="Pfam" id="PF04909">
    <property type="entry name" value="Amidohydro_2"/>
    <property type="match status" value="1"/>
</dbReference>
<dbReference type="PANTHER" id="PTHR21240:SF31">
    <property type="entry name" value="AMIDOHYDROLASE FAMILY PROTEIN (AFU_ORTHOLOGUE AFUA_7G05840)"/>
    <property type="match status" value="1"/>
</dbReference>
<reference evidence="5" key="1">
    <citation type="journal article" date="2021" name="J Fungi (Basel)">
        <title>Virulence traits and population genomics of the black yeast Aureobasidium melanogenum.</title>
        <authorList>
            <person name="Cernosa A."/>
            <person name="Sun X."/>
            <person name="Gostincar C."/>
            <person name="Fang C."/>
            <person name="Gunde-Cimerman N."/>
            <person name="Song Z."/>
        </authorList>
    </citation>
    <scope>NUCLEOTIDE SEQUENCE</scope>
    <source>
        <strain evidence="5">EXF-9298</strain>
    </source>
</reference>
<protein>
    <recommendedName>
        <fullName evidence="4">Amidohydrolase-related domain-containing protein</fullName>
    </recommendedName>
</protein>
<comment type="similarity">
    <text evidence="3">Belongs to the metallo-dependent hydrolases superfamily.</text>
</comment>
<dbReference type="EMBL" id="JAHFXS010000032">
    <property type="protein sequence ID" value="KAG9990417.1"/>
    <property type="molecule type" value="Genomic_DNA"/>
</dbReference>
<dbReference type="InterPro" id="IPR032466">
    <property type="entry name" value="Metal_Hydrolase"/>
</dbReference>
<organism evidence="5 6">
    <name type="scientific">Aureobasidium melanogenum</name>
    <name type="common">Aureobasidium pullulans var. melanogenum</name>
    <dbReference type="NCBI Taxonomy" id="46634"/>
    <lineage>
        <taxon>Eukaryota</taxon>
        <taxon>Fungi</taxon>
        <taxon>Dikarya</taxon>
        <taxon>Ascomycota</taxon>
        <taxon>Pezizomycotina</taxon>
        <taxon>Dothideomycetes</taxon>
        <taxon>Dothideomycetidae</taxon>
        <taxon>Dothideales</taxon>
        <taxon>Saccotheciaceae</taxon>
        <taxon>Aureobasidium</taxon>
    </lineage>
</organism>
<dbReference type="GO" id="GO:0016831">
    <property type="term" value="F:carboxy-lyase activity"/>
    <property type="evidence" value="ECO:0007669"/>
    <property type="project" value="UniProtKB-KW"/>
</dbReference>
<dbReference type="PANTHER" id="PTHR21240">
    <property type="entry name" value="2-AMINO-3-CARBOXYLMUCONATE-6-SEMIALDEHYDE DECARBOXYLASE"/>
    <property type="match status" value="1"/>
</dbReference>
<keyword evidence="2 3" id="KW-0456">Lyase</keyword>
<feature type="domain" description="Amidohydrolase-related" evidence="4">
    <location>
        <begin position="94"/>
        <end position="329"/>
    </location>
</feature>